<dbReference type="Proteomes" id="UP000746747">
    <property type="component" value="Unassembled WGS sequence"/>
</dbReference>
<evidence type="ECO:0000313" key="2">
    <source>
        <dbReference type="Proteomes" id="UP000746747"/>
    </source>
</evidence>
<reference evidence="1" key="1">
    <citation type="submission" date="2021-09" db="EMBL/GenBank/DDBJ databases">
        <authorList>
            <consortium name="Pathogen Informatics"/>
        </authorList>
    </citation>
    <scope>NUCLEOTIDE SEQUENCE</scope>
</reference>
<protein>
    <submittedName>
        <fullName evidence="1">Uncharacterized protein</fullName>
    </submittedName>
</protein>
<comment type="caution">
    <text evidence="1">The sequence shown here is derived from an EMBL/GenBank/DDBJ whole genome shotgun (WGS) entry which is preliminary data.</text>
</comment>
<dbReference type="OrthoDB" id="10571016at2759"/>
<accession>A0A8J2MAW9</accession>
<gene>
    <name evidence="1" type="ORF">CJOHNSTONI_LOCUS8170</name>
</gene>
<dbReference type="EMBL" id="CAKAEH010001659">
    <property type="protein sequence ID" value="CAG9538463.1"/>
    <property type="molecule type" value="Genomic_DNA"/>
</dbReference>
<evidence type="ECO:0000313" key="1">
    <source>
        <dbReference type="EMBL" id="CAG9538463.1"/>
    </source>
</evidence>
<keyword evidence="2" id="KW-1185">Reference proteome</keyword>
<feature type="non-terminal residue" evidence="1">
    <location>
        <position position="1"/>
    </location>
</feature>
<name>A0A8J2MAW9_9BILA</name>
<dbReference type="AlphaFoldDB" id="A0A8J2MAW9"/>
<organism evidence="1 2">
    <name type="scientific">Cercopithifilaria johnstoni</name>
    <dbReference type="NCBI Taxonomy" id="2874296"/>
    <lineage>
        <taxon>Eukaryota</taxon>
        <taxon>Metazoa</taxon>
        <taxon>Ecdysozoa</taxon>
        <taxon>Nematoda</taxon>
        <taxon>Chromadorea</taxon>
        <taxon>Rhabditida</taxon>
        <taxon>Spirurina</taxon>
        <taxon>Spiruromorpha</taxon>
        <taxon>Filarioidea</taxon>
        <taxon>Onchocercidae</taxon>
        <taxon>Cercopithifilaria</taxon>
    </lineage>
</organism>
<proteinExistence type="predicted"/>
<sequence length="68" mass="7249">VSSTLFTSTAAAAVAAASNSAVLTPITEMIRILQQAHMFNSQRHNSTGSVQRGFSLLQLMQEQTNVGK</sequence>